<accession>A0A8C5CJW0</accession>
<keyword evidence="7 10" id="KW-0371">Homeobox</keyword>
<dbReference type="Pfam" id="PF00046">
    <property type="entry name" value="Homeodomain"/>
    <property type="match status" value="1"/>
</dbReference>
<dbReference type="PANTHER" id="PTHR24208:SF95">
    <property type="entry name" value="LIM_HOMEOBOX PROTEIN LHX9"/>
    <property type="match status" value="1"/>
</dbReference>
<dbReference type="GO" id="GO:0030182">
    <property type="term" value="P:neuron differentiation"/>
    <property type="evidence" value="ECO:0007669"/>
    <property type="project" value="TreeGrafter"/>
</dbReference>
<feature type="region of interest" description="Disordered" evidence="13">
    <location>
        <begin position="247"/>
        <end position="271"/>
    </location>
</feature>
<evidence type="ECO:0000256" key="13">
    <source>
        <dbReference type="SAM" id="MobiDB-lite"/>
    </source>
</evidence>
<dbReference type="InterPro" id="IPR050453">
    <property type="entry name" value="LIM_Homeobox_TF"/>
</dbReference>
<feature type="compositionally biased region" description="Low complexity" evidence="13">
    <location>
        <begin position="223"/>
        <end position="235"/>
    </location>
</feature>
<evidence type="ECO:0000256" key="2">
    <source>
        <dbReference type="ARBA" id="ARBA00022723"/>
    </source>
</evidence>
<dbReference type="GO" id="GO:0046872">
    <property type="term" value="F:metal ion binding"/>
    <property type="evidence" value="ECO:0007669"/>
    <property type="project" value="UniProtKB-KW"/>
</dbReference>
<evidence type="ECO:0000256" key="9">
    <source>
        <dbReference type="ARBA" id="ARBA00040534"/>
    </source>
</evidence>
<dbReference type="PROSITE" id="PS50071">
    <property type="entry name" value="HOMEOBOX_2"/>
    <property type="match status" value="1"/>
</dbReference>
<evidence type="ECO:0000313" key="18">
    <source>
        <dbReference type="Proteomes" id="UP000694546"/>
    </source>
</evidence>
<dbReference type="PROSITE" id="PS00027">
    <property type="entry name" value="HOMEOBOX_1"/>
    <property type="match status" value="1"/>
</dbReference>
<evidence type="ECO:0000256" key="4">
    <source>
        <dbReference type="ARBA" id="ARBA00022833"/>
    </source>
</evidence>
<dbReference type="SUPFAM" id="SSF57716">
    <property type="entry name" value="Glucocorticoid receptor-like (DNA-binding domain)"/>
    <property type="match status" value="1"/>
</dbReference>
<evidence type="ECO:0000256" key="14">
    <source>
        <dbReference type="SAM" id="Phobius"/>
    </source>
</evidence>
<feature type="transmembrane region" description="Helical" evidence="14">
    <location>
        <begin position="77"/>
        <end position="106"/>
    </location>
</feature>
<reference evidence="17" key="1">
    <citation type="submission" date="2025-08" db="UniProtKB">
        <authorList>
            <consortium name="Ensembl"/>
        </authorList>
    </citation>
    <scope>IDENTIFICATION</scope>
</reference>
<evidence type="ECO:0000259" key="15">
    <source>
        <dbReference type="PROSITE" id="PS50023"/>
    </source>
</evidence>
<dbReference type="GO" id="GO:0005634">
    <property type="term" value="C:nucleus"/>
    <property type="evidence" value="ECO:0007669"/>
    <property type="project" value="UniProtKB-SubCell"/>
</dbReference>
<evidence type="ECO:0000256" key="3">
    <source>
        <dbReference type="ARBA" id="ARBA00022737"/>
    </source>
</evidence>
<dbReference type="FunFam" id="1.10.10.60:FF:000027">
    <property type="entry name" value="LIM/homeobox protein Lhx9"/>
    <property type="match status" value="1"/>
</dbReference>
<keyword evidence="14" id="KW-1133">Transmembrane helix</keyword>
<organism evidence="17 18">
    <name type="scientific">Gadus morhua</name>
    <name type="common">Atlantic cod</name>
    <dbReference type="NCBI Taxonomy" id="8049"/>
    <lineage>
        <taxon>Eukaryota</taxon>
        <taxon>Metazoa</taxon>
        <taxon>Chordata</taxon>
        <taxon>Craniata</taxon>
        <taxon>Vertebrata</taxon>
        <taxon>Euteleostomi</taxon>
        <taxon>Actinopterygii</taxon>
        <taxon>Neopterygii</taxon>
        <taxon>Teleostei</taxon>
        <taxon>Neoteleostei</taxon>
        <taxon>Acanthomorphata</taxon>
        <taxon>Zeiogadaria</taxon>
        <taxon>Gadariae</taxon>
        <taxon>Gadiformes</taxon>
        <taxon>Gadoidei</taxon>
        <taxon>Gadidae</taxon>
        <taxon>Gadus</taxon>
    </lineage>
</organism>
<dbReference type="Gene3D" id="2.10.110.10">
    <property type="entry name" value="Cysteine Rich Protein"/>
    <property type="match status" value="2"/>
</dbReference>
<feature type="DNA-binding region" description="Homeobox" evidence="10">
    <location>
        <begin position="148"/>
        <end position="207"/>
    </location>
</feature>
<dbReference type="GO" id="GO:0000977">
    <property type="term" value="F:RNA polymerase II transcription regulatory region sequence-specific DNA binding"/>
    <property type="evidence" value="ECO:0007669"/>
    <property type="project" value="TreeGrafter"/>
</dbReference>
<evidence type="ECO:0000256" key="8">
    <source>
        <dbReference type="ARBA" id="ARBA00023242"/>
    </source>
</evidence>
<dbReference type="InterPro" id="IPR009057">
    <property type="entry name" value="Homeodomain-like_sf"/>
</dbReference>
<dbReference type="SMART" id="SM00389">
    <property type="entry name" value="HOX"/>
    <property type="match status" value="1"/>
</dbReference>
<keyword evidence="14" id="KW-0812">Transmembrane</keyword>
<keyword evidence="2 11" id="KW-0479">Metal-binding</keyword>
<dbReference type="GeneTree" id="ENSGT00940000165771"/>
<dbReference type="InterPro" id="IPR001781">
    <property type="entry name" value="Znf_LIM"/>
</dbReference>
<dbReference type="AlphaFoldDB" id="A0A8C5CJW0"/>
<evidence type="ECO:0000313" key="17">
    <source>
        <dbReference type="Ensembl" id="ENSGMOP00000062539.1"/>
    </source>
</evidence>
<feature type="domain" description="Homeobox" evidence="16">
    <location>
        <begin position="146"/>
        <end position="206"/>
    </location>
</feature>
<keyword evidence="14" id="KW-0472">Membrane</keyword>
<dbReference type="Gene3D" id="1.10.10.60">
    <property type="entry name" value="Homeodomain-like"/>
    <property type="match status" value="1"/>
</dbReference>
<feature type="region of interest" description="Disordered" evidence="13">
    <location>
        <begin position="206"/>
        <end position="235"/>
    </location>
</feature>
<dbReference type="OMA" id="QQDYCRL"/>
<keyword evidence="5 11" id="KW-0440">LIM domain</keyword>
<dbReference type="Pfam" id="PF00412">
    <property type="entry name" value="LIM"/>
    <property type="match status" value="2"/>
</dbReference>
<comment type="subcellular location">
    <subcellularLocation>
        <location evidence="1 10 12">Nucleus</location>
    </subcellularLocation>
</comment>
<keyword evidence="4 11" id="KW-0862">Zinc</keyword>
<evidence type="ECO:0000256" key="7">
    <source>
        <dbReference type="ARBA" id="ARBA00023155"/>
    </source>
</evidence>
<name>A0A8C5CJW0_GADMO</name>
<keyword evidence="18" id="KW-1185">Reference proteome</keyword>
<sequence>AGRAWHGACLRCCQCHRELETSPSLYWRGGNTYCQQDYCRLFVIGRCARCQQPIPSTAMVMRSGELTFHPHCFSCQVVIALIHLLFLNVLHLGYILFLIFILYFWILKPSNFSFFHLLKKGEESASSPESRLDDRGESVAGGRVRRQNKRIRTCFRSEQLRALESYFAQKHNPDGKDWTCLAHKTGLPKRVLQVWFQNARAKMRRSVSVDDSPTASRAETVATSPPSLSRSPLYSTSTIDQSQLSLLTNPLDVPPPADQSGGSNHSFLLDYNSQGAPGWTSPLGRFQEGDEPMGREGLCDDTLRHFYS</sequence>
<feature type="domain" description="LIM zinc-binding" evidence="15">
    <location>
        <begin position="1"/>
        <end position="44"/>
    </location>
</feature>
<proteinExistence type="predicted"/>
<dbReference type="GO" id="GO:0000981">
    <property type="term" value="F:DNA-binding transcription factor activity, RNA polymerase II-specific"/>
    <property type="evidence" value="ECO:0007669"/>
    <property type="project" value="InterPro"/>
</dbReference>
<keyword evidence="6 10" id="KW-0238">DNA-binding</keyword>
<evidence type="ECO:0000256" key="12">
    <source>
        <dbReference type="RuleBase" id="RU000682"/>
    </source>
</evidence>
<evidence type="ECO:0000256" key="6">
    <source>
        <dbReference type="ARBA" id="ARBA00023125"/>
    </source>
</evidence>
<keyword evidence="8 10" id="KW-0539">Nucleus</keyword>
<evidence type="ECO:0000256" key="1">
    <source>
        <dbReference type="ARBA" id="ARBA00004123"/>
    </source>
</evidence>
<feature type="compositionally biased region" description="Polar residues" evidence="13">
    <location>
        <begin position="260"/>
        <end position="271"/>
    </location>
</feature>
<dbReference type="SMART" id="SM00132">
    <property type="entry name" value="LIM"/>
    <property type="match status" value="2"/>
</dbReference>
<protein>
    <recommendedName>
        <fullName evidence="9">LIM/homeobox protein Lhx9</fullName>
    </recommendedName>
</protein>
<reference evidence="17" key="2">
    <citation type="submission" date="2025-09" db="UniProtKB">
        <authorList>
            <consortium name="Ensembl"/>
        </authorList>
    </citation>
    <scope>IDENTIFICATION</scope>
</reference>
<keyword evidence="3" id="KW-0677">Repeat</keyword>
<evidence type="ECO:0000256" key="5">
    <source>
        <dbReference type="ARBA" id="ARBA00023038"/>
    </source>
</evidence>
<dbReference type="SUPFAM" id="SSF46689">
    <property type="entry name" value="Homeodomain-like"/>
    <property type="match status" value="1"/>
</dbReference>
<evidence type="ECO:0000256" key="11">
    <source>
        <dbReference type="PROSITE-ProRule" id="PRU00125"/>
    </source>
</evidence>
<dbReference type="Proteomes" id="UP000694546">
    <property type="component" value="Chromosome 22"/>
</dbReference>
<dbReference type="CDD" id="cd00086">
    <property type="entry name" value="homeodomain"/>
    <property type="match status" value="1"/>
</dbReference>
<dbReference type="PROSITE" id="PS50023">
    <property type="entry name" value="LIM_DOMAIN_2"/>
    <property type="match status" value="1"/>
</dbReference>
<dbReference type="PANTHER" id="PTHR24208">
    <property type="entry name" value="LIM/HOMEOBOX PROTEIN LHX"/>
    <property type="match status" value="1"/>
</dbReference>
<dbReference type="InterPro" id="IPR017970">
    <property type="entry name" value="Homeobox_CS"/>
</dbReference>
<evidence type="ECO:0000259" key="16">
    <source>
        <dbReference type="PROSITE" id="PS50071"/>
    </source>
</evidence>
<dbReference type="Ensembl" id="ENSGMOT00000038150.1">
    <property type="protein sequence ID" value="ENSGMOP00000062539.1"/>
    <property type="gene ID" value="ENSGMOG00000022952.1"/>
</dbReference>
<evidence type="ECO:0000256" key="10">
    <source>
        <dbReference type="PROSITE-ProRule" id="PRU00108"/>
    </source>
</evidence>
<dbReference type="InterPro" id="IPR001356">
    <property type="entry name" value="HD"/>
</dbReference>